<reference evidence="9 10" key="1">
    <citation type="journal article" date="2012" name="MBio">
        <title>Insight into the transmission biology and species-specific functional capabilities of tsetse (Diptera: glossinidae) obligate symbiont wigglesworthia.</title>
        <authorList>
            <person name="Rio R.V."/>
            <person name="Symula R.E."/>
            <person name="Wang J."/>
            <person name="Lohs C."/>
            <person name="Wu Y.N."/>
            <person name="Snyder A.K."/>
            <person name="Bjornson R.D."/>
            <person name="Oshima K."/>
            <person name="Biehl B.S."/>
            <person name="Perna N.T."/>
            <person name="Hattori M."/>
            <person name="Aksoy S."/>
        </authorList>
    </citation>
    <scope>NUCLEOTIDE SEQUENCE [LARGE SCALE GENOMIC DNA]</scope>
    <source>
        <strain evidence="9">WGM</strain>
    </source>
</reference>
<dbReference type="GO" id="GO:0004141">
    <property type="term" value="F:dethiobiotin synthase activity"/>
    <property type="evidence" value="ECO:0007669"/>
    <property type="project" value="UniProtKB-UniRule"/>
</dbReference>
<protein>
    <recommendedName>
        <fullName evidence="8">ATP-dependent dethiobiotin synthetase BioD</fullName>
        <ecNumber evidence="8">6.3.3.3</ecNumber>
    </recommendedName>
    <alternativeName>
        <fullName evidence="8">DTB synthetase</fullName>
        <shortName evidence="8">DTBS</shortName>
    </alternativeName>
    <alternativeName>
        <fullName evidence="8">Dethiobiotin synthase</fullName>
    </alternativeName>
</protein>
<comment type="caution">
    <text evidence="8">Lacks conserved residue(s) required for the propagation of feature annotation.</text>
</comment>
<gene>
    <name evidence="8 9" type="primary">bioD</name>
    <name evidence="9" type="ORF">WIGMOR_0303</name>
</gene>
<dbReference type="InterPro" id="IPR004472">
    <property type="entry name" value="DTB_synth_BioD"/>
</dbReference>
<dbReference type="FunFam" id="3.40.50.300:FF:000292">
    <property type="entry name" value="ATP-dependent dethiobiotin synthetase BioD"/>
    <property type="match status" value="1"/>
</dbReference>
<dbReference type="GO" id="GO:0005524">
    <property type="term" value="F:ATP binding"/>
    <property type="evidence" value="ECO:0007669"/>
    <property type="project" value="UniProtKB-UniRule"/>
</dbReference>
<dbReference type="Gene3D" id="3.40.50.300">
    <property type="entry name" value="P-loop containing nucleotide triphosphate hydrolases"/>
    <property type="match status" value="1"/>
</dbReference>
<keyword evidence="4 8" id="KW-0547">Nucleotide-binding</keyword>
<comment type="function">
    <text evidence="8">Catalyzes a mechanistically unusual reaction, the ATP-dependent insertion of CO2 between the N7 and N8 nitrogen atoms of 7,8-diaminopelargonic acid (DAPA, also called 7,8-diammoniononanoate) to form a ureido ring.</text>
</comment>
<feature type="binding site" evidence="8">
    <location>
        <begin position="205"/>
        <end position="207"/>
    </location>
    <ligand>
        <name>ATP</name>
        <dbReference type="ChEBI" id="CHEBI:30616"/>
    </ligand>
</feature>
<dbReference type="Proteomes" id="UP000009061">
    <property type="component" value="Chromosome"/>
</dbReference>
<evidence type="ECO:0000256" key="6">
    <source>
        <dbReference type="ARBA" id="ARBA00022840"/>
    </source>
</evidence>
<dbReference type="EMBL" id="CP003315">
    <property type="protein sequence ID" value="AFA41141.1"/>
    <property type="molecule type" value="Genomic_DNA"/>
</dbReference>
<dbReference type="InterPro" id="IPR027417">
    <property type="entry name" value="P-loop_NTPase"/>
</dbReference>
<name>H6Q5U5_WIGGL</name>
<feature type="binding site" evidence="8">
    <location>
        <position position="55"/>
    </location>
    <ligand>
        <name>ATP</name>
        <dbReference type="ChEBI" id="CHEBI:30616"/>
    </ligand>
</feature>
<feature type="binding site" evidence="8">
    <location>
        <begin position="13"/>
        <end position="18"/>
    </location>
    <ligand>
        <name>ATP</name>
        <dbReference type="ChEBI" id="CHEBI:30616"/>
    </ligand>
</feature>
<dbReference type="STRING" id="1142511.WIGMOR_0303"/>
<dbReference type="Pfam" id="PF13500">
    <property type="entry name" value="AAA_26"/>
    <property type="match status" value="1"/>
</dbReference>
<dbReference type="RefSeq" id="WP_014354080.1">
    <property type="nucleotide sequence ID" value="NC_016893.1"/>
</dbReference>
<feature type="active site" evidence="8">
    <location>
        <position position="38"/>
    </location>
</feature>
<keyword evidence="5 8" id="KW-0093">Biotin biosynthesis</keyword>
<evidence type="ECO:0000256" key="4">
    <source>
        <dbReference type="ARBA" id="ARBA00022741"/>
    </source>
</evidence>
<evidence type="ECO:0000256" key="2">
    <source>
        <dbReference type="ARBA" id="ARBA00022598"/>
    </source>
</evidence>
<dbReference type="KEGG" id="wgl:WIGMOR_0303"/>
<evidence type="ECO:0000313" key="9">
    <source>
        <dbReference type="EMBL" id="AFA41141.1"/>
    </source>
</evidence>
<comment type="cofactor">
    <cofactor evidence="8">
        <name>Mg(2+)</name>
        <dbReference type="ChEBI" id="CHEBI:18420"/>
    </cofactor>
</comment>
<dbReference type="HOGENOM" id="CLU_072551_0_0_6"/>
<feature type="binding site" evidence="8">
    <location>
        <position position="42"/>
    </location>
    <ligand>
        <name>substrate</name>
    </ligand>
</feature>
<dbReference type="SUPFAM" id="SSF52540">
    <property type="entry name" value="P-loop containing nucleoside triphosphate hydrolases"/>
    <property type="match status" value="1"/>
</dbReference>
<dbReference type="GO" id="GO:0009102">
    <property type="term" value="P:biotin biosynthetic process"/>
    <property type="evidence" value="ECO:0007669"/>
    <property type="project" value="UniProtKB-UniRule"/>
</dbReference>
<dbReference type="PANTHER" id="PTHR43210">
    <property type="entry name" value="DETHIOBIOTIN SYNTHETASE"/>
    <property type="match status" value="1"/>
</dbReference>
<comment type="subunit">
    <text evidence="8">Homodimer.</text>
</comment>
<organism evidence="9 10">
    <name type="scientific">Wigglesworthia glossinidia endosymbiont of Glossina morsitans morsitans</name>
    <name type="common">Yale colony</name>
    <dbReference type="NCBI Taxonomy" id="1142511"/>
    <lineage>
        <taxon>Bacteria</taxon>
        <taxon>Pseudomonadati</taxon>
        <taxon>Pseudomonadota</taxon>
        <taxon>Gammaproteobacteria</taxon>
        <taxon>Enterobacterales</taxon>
        <taxon>Erwiniaceae</taxon>
        <taxon>Wigglesworthia</taxon>
    </lineage>
</organism>
<comment type="pathway">
    <text evidence="8">Cofactor biosynthesis; biotin biosynthesis; biotin from 7,8-diaminononanoate: step 1/2.</text>
</comment>
<comment type="similarity">
    <text evidence="8">Belongs to the dethiobiotin synthetase family.</text>
</comment>
<feature type="binding site" evidence="8">
    <location>
        <begin position="116"/>
        <end position="119"/>
    </location>
    <ligand>
        <name>ATP</name>
        <dbReference type="ChEBI" id="CHEBI:30616"/>
    </ligand>
</feature>
<dbReference type="GO" id="GO:0005829">
    <property type="term" value="C:cytosol"/>
    <property type="evidence" value="ECO:0007669"/>
    <property type="project" value="TreeGrafter"/>
</dbReference>
<dbReference type="AlphaFoldDB" id="H6Q5U5"/>
<dbReference type="UniPathway" id="UPA00078">
    <property type="reaction ID" value="UER00161"/>
</dbReference>
<feature type="binding site" evidence="8">
    <location>
        <position position="17"/>
    </location>
    <ligand>
        <name>Mg(2+)</name>
        <dbReference type="ChEBI" id="CHEBI:18420"/>
    </ligand>
</feature>
<keyword evidence="3 8" id="KW-0479">Metal-binding</keyword>
<dbReference type="NCBIfam" id="TIGR00347">
    <property type="entry name" value="bioD"/>
    <property type="match status" value="1"/>
</dbReference>
<feature type="binding site" evidence="8">
    <location>
        <begin position="176"/>
        <end position="177"/>
    </location>
    <ligand>
        <name>ATP</name>
        <dbReference type="ChEBI" id="CHEBI:30616"/>
    </ligand>
</feature>
<proteinExistence type="inferred from homology"/>
<feature type="binding site" evidence="8">
    <location>
        <position position="116"/>
    </location>
    <ligand>
        <name>Mg(2+)</name>
        <dbReference type="ChEBI" id="CHEBI:18420"/>
    </ligand>
</feature>
<accession>H6Q5U5</accession>
<dbReference type="PIRSF" id="PIRSF006755">
    <property type="entry name" value="DTB_synth"/>
    <property type="match status" value="1"/>
</dbReference>
<keyword evidence="2 8" id="KW-0436">Ligase</keyword>
<dbReference type="HAMAP" id="MF_00336">
    <property type="entry name" value="BioD"/>
    <property type="match status" value="1"/>
</dbReference>
<feature type="binding site" evidence="8">
    <location>
        <position position="55"/>
    </location>
    <ligand>
        <name>Mg(2+)</name>
        <dbReference type="ChEBI" id="CHEBI:18420"/>
    </ligand>
</feature>
<keyword evidence="6 8" id="KW-0067">ATP-binding</keyword>
<evidence type="ECO:0000256" key="8">
    <source>
        <dbReference type="HAMAP-Rule" id="MF_00336"/>
    </source>
</evidence>
<dbReference type="PANTHER" id="PTHR43210:SF5">
    <property type="entry name" value="DETHIOBIOTIN SYNTHETASE"/>
    <property type="match status" value="1"/>
</dbReference>
<evidence type="ECO:0000256" key="7">
    <source>
        <dbReference type="ARBA" id="ARBA00022842"/>
    </source>
</evidence>
<dbReference type="EC" id="6.3.3.3" evidence="8"/>
<keyword evidence="10" id="KW-1185">Reference proteome</keyword>
<sequence>MIKRYFITGTDTNIGKTLSVCALLQSIIRSGKRVIGCKLIASGCKKTQYGLRNNDAIKFMNINNVNVTYSNINPFTFFHATSPHIASAQENCKICKQDLSFSLKKFTRITDWLIIEGAGGWYVPINVNLLYSQWVKSEKIPVILVIGMKLGCINHALLTVEAINNAKVPLAGWIINNCDKNMPFKYKYVQFFKKKINAPMIGNIPFLSKENMQLNLDKYIFFKRIK</sequence>
<evidence type="ECO:0000256" key="1">
    <source>
        <dbReference type="ARBA" id="ARBA00022490"/>
    </source>
</evidence>
<evidence type="ECO:0000256" key="3">
    <source>
        <dbReference type="ARBA" id="ARBA00022723"/>
    </source>
</evidence>
<dbReference type="OrthoDB" id="9802097at2"/>
<dbReference type="eggNOG" id="COG0132">
    <property type="taxonomic scope" value="Bacteria"/>
</dbReference>
<dbReference type="CDD" id="cd03109">
    <property type="entry name" value="DTBS"/>
    <property type="match status" value="1"/>
</dbReference>
<evidence type="ECO:0000256" key="5">
    <source>
        <dbReference type="ARBA" id="ARBA00022756"/>
    </source>
</evidence>
<keyword evidence="1 8" id="KW-0963">Cytoplasm</keyword>
<dbReference type="GO" id="GO:0000287">
    <property type="term" value="F:magnesium ion binding"/>
    <property type="evidence" value="ECO:0007669"/>
    <property type="project" value="UniProtKB-UniRule"/>
</dbReference>
<comment type="subcellular location">
    <subcellularLocation>
        <location evidence="8">Cytoplasm</location>
    </subcellularLocation>
</comment>
<evidence type="ECO:0000313" key="10">
    <source>
        <dbReference type="Proteomes" id="UP000009061"/>
    </source>
</evidence>
<keyword evidence="7 8" id="KW-0460">Magnesium</keyword>
<dbReference type="GO" id="GO:0042803">
    <property type="term" value="F:protein homodimerization activity"/>
    <property type="evidence" value="ECO:0007669"/>
    <property type="project" value="UniProtKB-ARBA"/>
</dbReference>
<comment type="catalytic activity">
    <reaction evidence="8">
        <text>(7R,8S)-7,8-diammoniononanoate + CO2 + ATP = (4R,5S)-dethiobiotin + ADP + phosphate + 3 H(+)</text>
        <dbReference type="Rhea" id="RHEA:15805"/>
        <dbReference type="ChEBI" id="CHEBI:15378"/>
        <dbReference type="ChEBI" id="CHEBI:16526"/>
        <dbReference type="ChEBI" id="CHEBI:30616"/>
        <dbReference type="ChEBI" id="CHEBI:43474"/>
        <dbReference type="ChEBI" id="CHEBI:149469"/>
        <dbReference type="ChEBI" id="CHEBI:149473"/>
        <dbReference type="ChEBI" id="CHEBI:456216"/>
        <dbReference type="EC" id="6.3.3.3"/>
    </reaction>
</comment>